<dbReference type="SUPFAM" id="SSF55486">
    <property type="entry name" value="Metalloproteases ('zincins'), catalytic domain"/>
    <property type="match status" value="1"/>
</dbReference>
<keyword evidence="5" id="KW-0378">Hydrolase</keyword>
<protein>
    <recommendedName>
        <fullName evidence="10">Peptidase M43 pregnancy-associated plasma-A domain-containing protein</fullName>
    </recommendedName>
</protein>
<proteinExistence type="inferred from homology"/>
<evidence type="ECO:0000256" key="8">
    <source>
        <dbReference type="ARBA" id="ARBA00023157"/>
    </source>
</evidence>
<dbReference type="AlphaFoldDB" id="A0A4Y8S7W8"/>
<dbReference type="PANTHER" id="PTHR47466:SF1">
    <property type="entry name" value="METALLOPROTEASE MEP1 (AFU_ORTHOLOGUE AFUA_1G07730)-RELATED"/>
    <property type="match status" value="1"/>
</dbReference>
<dbReference type="Pfam" id="PF05572">
    <property type="entry name" value="Peptidase_M43"/>
    <property type="match status" value="1"/>
</dbReference>
<organism evidence="11 12">
    <name type="scientific">Mucilaginibacter psychrotolerans</name>
    <dbReference type="NCBI Taxonomy" id="1524096"/>
    <lineage>
        <taxon>Bacteria</taxon>
        <taxon>Pseudomonadati</taxon>
        <taxon>Bacteroidota</taxon>
        <taxon>Sphingobacteriia</taxon>
        <taxon>Sphingobacteriales</taxon>
        <taxon>Sphingobacteriaceae</taxon>
        <taxon>Mucilaginibacter</taxon>
    </lineage>
</organism>
<gene>
    <name evidence="11" type="ORF">E2R66_21705</name>
</gene>
<keyword evidence="8" id="KW-1015">Disulfide bond</keyword>
<sequence>MRTILTTLVLLLSVAAFAQNDDNRTLTIPVIFHIVYTDTIPDNGISDEVRDNGNSTTRLTREKLLAELKDLDQDFQRTNPDIGDVIPEFQSVIGNPNIHFILQDVRYVKTTLADIRQSTNSTKLHELSPAEHPERFLNVYISTLRFHGGGSEGYTNVPVNTLPANDDYVNLNYMWVGLHYRLLSHEVGHWLGLYHMNDEHQLNTCNITDIPVQNKLTDIPCVVCTKPSVRVIHSQRNQFAKPNTNNYMDYSGCRRMFSLQQAAYVRNLIFRLRPAIWNDQTVQN</sequence>
<dbReference type="PANTHER" id="PTHR47466">
    <property type="match status" value="1"/>
</dbReference>
<keyword evidence="7" id="KW-0482">Metalloprotease</keyword>
<evidence type="ECO:0000313" key="11">
    <source>
        <dbReference type="EMBL" id="TFF34567.1"/>
    </source>
</evidence>
<evidence type="ECO:0000256" key="1">
    <source>
        <dbReference type="ARBA" id="ARBA00008721"/>
    </source>
</evidence>
<keyword evidence="6" id="KW-0862">Zinc</keyword>
<dbReference type="GO" id="GO:0046872">
    <property type="term" value="F:metal ion binding"/>
    <property type="evidence" value="ECO:0007669"/>
    <property type="project" value="UniProtKB-KW"/>
</dbReference>
<dbReference type="Gene3D" id="3.40.390.10">
    <property type="entry name" value="Collagenase (Catalytic Domain)"/>
    <property type="match status" value="1"/>
</dbReference>
<accession>A0A4Y8S7W8</accession>
<feature type="domain" description="Peptidase M43 pregnancy-associated plasma-A" evidence="10">
    <location>
        <begin position="133"/>
        <end position="267"/>
    </location>
</feature>
<evidence type="ECO:0000256" key="2">
    <source>
        <dbReference type="ARBA" id="ARBA00022670"/>
    </source>
</evidence>
<dbReference type="OrthoDB" id="795675at2"/>
<feature type="signal peptide" evidence="9">
    <location>
        <begin position="1"/>
        <end position="18"/>
    </location>
</feature>
<dbReference type="InterPro" id="IPR024079">
    <property type="entry name" value="MetalloPept_cat_dom_sf"/>
</dbReference>
<keyword evidence="12" id="KW-1185">Reference proteome</keyword>
<reference evidence="11 12" key="1">
    <citation type="journal article" date="2017" name="Int. J. Syst. Evol. Microbiol.">
        <title>Mucilaginibacterpsychrotolerans sp. nov., isolated from peatlands.</title>
        <authorList>
            <person name="Deng Y."/>
            <person name="Shen L."/>
            <person name="Xu B."/>
            <person name="Liu Y."/>
            <person name="Gu Z."/>
            <person name="Liu H."/>
            <person name="Zhou Y."/>
        </authorList>
    </citation>
    <scope>NUCLEOTIDE SEQUENCE [LARGE SCALE GENOMIC DNA]</scope>
    <source>
        <strain evidence="11 12">NH7-4</strain>
    </source>
</reference>
<dbReference type="RefSeq" id="WP_133234709.1">
    <property type="nucleotide sequence ID" value="NZ_SOZE01000029.1"/>
</dbReference>
<evidence type="ECO:0000256" key="5">
    <source>
        <dbReference type="ARBA" id="ARBA00022801"/>
    </source>
</evidence>
<keyword evidence="2" id="KW-0645">Protease</keyword>
<evidence type="ECO:0000256" key="6">
    <source>
        <dbReference type="ARBA" id="ARBA00022833"/>
    </source>
</evidence>
<name>A0A4Y8S7W8_9SPHI</name>
<dbReference type="InterPro" id="IPR008754">
    <property type="entry name" value="Peptidase_M43"/>
</dbReference>
<comment type="caution">
    <text evidence="11">The sequence shown here is derived from an EMBL/GenBank/DDBJ whole genome shotgun (WGS) entry which is preliminary data.</text>
</comment>
<evidence type="ECO:0000259" key="10">
    <source>
        <dbReference type="Pfam" id="PF05572"/>
    </source>
</evidence>
<evidence type="ECO:0000256" key="7">
    <source>
        <dbReference type="ARBA" id="ARBA00023049"/>
    </source>
</evidence>
<evidence type="ECO:0000256" key="9">
    <source>
        <dbReference type="SAM" id="SignalP"/>
    </source>
</evidence>
<comment type="similarity">
    <text evidence="1">Belongs to the peptidase M43B family.</text>
</comment>
<dbReference type="GO" id="GO:0008237">
    <property type="term" value="F:metallopeptidase activity"/>
    <property type="evidence" value="ECO:0007669"/>
    <property type="project" value="UniProtKB-KW"/>
</dbReference>
<dbReference type="Proteomes" id="UP000297540">
    <property type="component" value="Unassembled WGS sequence"/>
</dbReference>
<evidence type="ECO:0000256" key="4">
    <source>
        <dbReference type="ARBA" id="ARBA00022729"/>
    </source>
</evidence>
<dbReference type="GO" id="GO:0006508">
    <property type="term" value="P:proteolysis"/>
    <property type="evidence" value="ECO:0007669"/>
    <property type="project" value="UniProtKB-KW"/>
</dbReference>
<keyword evidence="3" id="KW-0479">Metal-binding</keyword>
<evidence type="ECO:0000313" key="12">
    <source>
        <dbReference type="Proteomes" id="UP000297540"/>
    </source>
</evidence>
<evidence type="ECO:0000256" key="3">
    <source>
        <dbReference type="ARBA" id="ARBA00022723"/>
    </source>
</evidence>
<dbReference type="EMBL" id="SOZE01000029">
    <property type="protein sequence ID" value="TFF34567.1"/>
    <property type="molecule type" value="Genomic_DNA"/>
</dbReference>
<keyword evidence="4 9" id="KW-0732">Signal</keyword>
<feature type="chain" id="PRO_5021250642" description="Peptidase M43 pregnancy-associated plasma-A domain-containing protein" evidence="9">
    <location>
        <begin position="19"/>
        <end position="284"/>
    </location>
</feature>